<dbReference type="EMBL" id="JAMCOF010000011">
    <property type="protein sequence ID" value="MCL6230164.1"/>
    <property type="molecule type" value="Genomic_DNA"/>
</dbReference>
<sequence>MLRNTAHSPSLRFSRKGIIWHNHTRQDHYMLAAHNESKLLIGGEETVSAIYPLCV</sequence>
<protein>
    <submittedName>
        <fullName evidence="1">Uncharacterized protein</fullName>
    </submittedName>
</protein>
<proteinExistence type="predicted"/>
<evidence type="ECO:0000313" key="1">
    <source>
        <dbReference type="EMBL" id="MCL6230164.1"/>
    </source>
</evidence>
<gene>
    <name evidence="1" type="ORF">M4Z11_06105</name>
</gene>
<organism evidence="1 2">
    <name type="scientific">Bartonella bilalgolemii</name>
    <dbReference type="NCBI Taxonomy" id="2942911"/>
    <lineage>
        <taxon>Bacteria</taxon>
        <taxon>Pseudomonadati</taxon>
        <taxon>Pseudomonadota</taxon>
        <taxon>Alphaproteobacteria</taxon>
        <taxon>Hyphomicrobiales</taxon>
        <taxon>Bartonellaceae</taxon>
        <taxon>Bartonella</taxon>
    </lineage>
</organism>
<dbReference type="RefSeq" id="WP_249677585.1">
    <property type="nucleotide sequence ID" value="NZ_JAMCOF010000011.1"/>
</dbReference>
<accession>A0ABT0P9Q0</accession>
<comment type="caution">
    <text evidence="1">The sequence shown here is derived from an EMBL/GenBank/DDBJ whole genome shotgun (WGS) entry which is preliminary data.</text>
</comment>
<dbReference type="Proteomes" id="UP001523003">
    <property type="component" value="Unassembled WGS sequence"/>
</dbReference>
<evidence type="ECO:0000313" key="2">
    <source>
        <dbReference type="Proteomes" id="UP001523003"/>
    </source>
</evidence>
<name>A0ABT0P9Q0_9HYPH</name>
<keyword evidence="2" id="KW-1185">Reference proteome</keyword>
<reference evidence="1 2" key="1">
    <citation type="submission" date="2022-05" db="EMBL/GenBank/DDBJ databases">
        <title>Description of the Bartonella bilalgolemii sp. nov. Isolated from Apodemus uralensis (Pallas 1811).</title>
        <authorList>
            <person name="Zgheib R."/>
            <person name="Celebi B."/>
        </authorList>
    </citation>
    <scope>NUCLEOTIDE SEQUENCE [LARGE SCALE GENOMIC DNA]</scope>
    <source>
        <strain evidence="1 2">G70</strain>
    </source>
</reference>